<feature type="compositionally biased region" description="Acidic residues" evidence="1">
    <location>
        <begin position="301"/>
        <end position="311"/>
    </location>
</feature>
<evidence type="ECO:0000313" key="4">
    <source>
        <dbReference type="Proteomes" id="UP000198953"/>
    </source>
</evidence>
<keyword evidence="2" id="KW-1133">Transmembrane helix</keyword>
<protein>
    <recommendedName>
        <fullName evidence="5">DUF2637 domain-containing protein</fullName>
    </recommendedName>
</protein>
<organism evidence="3 4">
    <name type="scientific">Nonomuraea pusilla</name>
    <dbReference type="NCBI Taxonomy" id="46177"/>
    <lineage>
        <taxon>Bacteria</taxon>
        <taxon>Bacillati</taxon>
        <taxon>Actinomycetota</taxon>
        <taxon>Actinomycetes</taxon>
        <taxon>Streptosporangiales</taxon>
        <taxon>Streptosporangiaceae</taxon>
        <taxon>Nonomuraea</taxon>
    </lineage>
</organism>
<feature type="compositionally biased region" description="Basic and acidic residues" evidence="1">
    <location>
        <begin position="321"/>
        <end position="338"/>
    </location>
</feature>
<dbReference type="RefSeq" id="WP_091105182.1">
    <property type="nucleotide sequence ID" value="NZ_FOBF01000026.1"/>
</dbReference>
<dbReference type="STRING" id="46177.SAMN05660976_07491"/>
<dbReference type="EMBL" id="FOBF01000026">
    <property type="protein sequence ID" value="SEN41011.1"/>
    <property type="molecule type" value="Genomic_DNA"/>
</dbReference>
<feature type="transmembrane region" description="Helical" evidence="2">
    <location>
        <begin position="21"/>
        <end position="42"/>
    </location>
</feature>
<feature type="compositionally biased region" description="Pro residues" evidence="1">
    <location>
        <begin position="196"/>
        <end position="210"/>
    </location>
</feature>
<keyword evidence="2" id="KW-0472">Membrane</keyword>
<feature type="transmembrane region" description="Helical" evidence="2">
    <location>
        <begin position="62"/>
        <end position="80"/>
    </location>
</feature>
<dbReference type="AlphaFoldDB" id="A0A1H8GA45"/>
<reference evidence="3 4" key="1">
    <citation type="submission" date="2016-10" db="EMBL/GenBank/DDBJ databases">
        <authorList>
            <person name="de Groot N.N."/>
        </authorList>
    </citation>
    <scope>NUCLEOTIDE SEQUENCE [LARGE SCALE GENOMIC DNA]</scope>
    <source>
        <strain evidence="3 4">DSM 43357</strain>
    </source>
</reference>
<accession>A0A1H8GA45</accession>
<feature type="region of interest" description="Disordered" evidence="1">
    <location>
        <begin position="155"/>
        <end position="426"/>
    </location>
</feature>
<feature type="compositionally biased region" description="Basic and acidic residues" evidence="1">
    <location>
        <begin position="270"/>
        <end position="294"/>
    </location>
</feature>
<dbReference type="Proteomes" id="UP000198953">
    <property type="component" value="Unassembled WGS sequence"/>
</dbReference>
<sequence length="426" mass="44934">MDVTPPSPAPAPSRPSTLRRLGIALAGVAVAALTGAACALSFDDLRALALAGEARSDLAYLYPAAFDALLVVALVGVLLLRAARPLVRAQAAVVLVLLLGAAAAADVATALRVSFDATRAAVGVALAPWVMLAVALWVWLLLIKHVQTARAADAADGAAGAGGEDDIVPFRRTGAPEEAPPLTAYPAEQVLRPTPVVGPTPAPETPPVSEPRPVSETRPPAETTPVSERVTEWPAATARAAAREPESRRKQDSEPGPLPAPPAEEPAPSPERRPRSAVRETAEPEPKEAERRPEPTPAAEPEPEAEPEVAPEPEAVPEAAPEPREERRRVRWGDRVKPSDVLVHPLKDRGPDTQPVPVVPVDEEDPREPRRHRAEDRADDGDGDGGETAEGGPEEDLEDTAPHPAVTDDTPPPAKRVRSTPRPPED</sequence>
<dbReference type="PANTHER" id="PTHR48148">
    <property type="entry name" value="KERATINOCYTE PROLINE-RICH PROTEIN"/>
    <property type="match status" value="1"/>
</dbReference>
<evidence type="ECO:0000256" key="2">
    <source>
        <dbReference type="SAM" id="Phobius"/>
    </source>
</evidence>
<gene>
    <name evidence="3" type="ORF">SAMN05660976_07491</name>
</gene>
<feature type="compositionally biased region" description="Basic and acidic residues" evidence="1">
    <location>
        <begin position="241"/>
        <end position="253"/>
    </location>
</feature>
<feature type="transmembrane region" description="Helical" evidence="2">
    <location>
        <begin position="92"/>
        <end position="115"/>
    </location>
</feature>
<feature type="compositionally biased region" description="Acidic residues" evidence="1">
    <location>
        <begin position="377"/>
        <end position="399"/>
    </location>
</feature>
<proteinExistence type="predicted"/>
<evidence type="ECO:0000313" key="3">
    <source>
        <dbReference type="EMBL" id="SEN41011.1"/>
    </source>
</evidence>
<name>A0A1H8GA45_9ACTN</name>
<evidence type="ECO:0008006" key="5">
    <source>
        <dbReference type="Google" id="ProtNLM"/>
    </source>
</evidence>
<keyword evidence="4" id="KW-1185">Reference proteome</keyword>
<keyword evidence="2" id="KW-0812">Transmembrane</keyword>
<dbReference type="PANTHER" id="PTHR48148:SF2">
    <property type="entry name" value="PA14 DOMAIN-CONTAINING PROTEIN"/>
    <property type="match status" value="1"/>
</dbReference>
<feature type="compositionally biased region" description="Pro residues" evidence="1">
    <location>
        <begin position="256"/>
        <end position="269"/>
    </location>
</feature>
<evidence type="ECO:0000256" key="1">
    <source>
        <dbReference type="SAM" id="MobiDB-lite"/>
    </source>
</evidence>
<feature type="transmembrane region" description="Helical" evidence="2">
    <location>
        <begin position="121"/>
        <end position="142"/>
    </location>
</feature>